<dbReference type="RefSeq" id="WP_151542149.1">
    <property type="nucleotide sequence ID" value="NZ_WBMR01000067.1"/>
</dbReference>
<dbReference type="PANTHER" id="PTHR43319:SF3">
    <property type="entry name" value="BETA-LACTAMASE-RELATED DOMAIN-CONTAINING PROTEIN"/>
    <property type="match status" value="1"/>
</dbReference>
<evidence type="ECO:0000313" key="3">
    <source>
        <dbReference type="Proteomes" id="UP000483004"/>
    </source>
</evidence>
<organism evidence="2 3">
    <name type="scientific">Actinomadura montaniterrae</name>
    <dbReference type="NCBI Taxonomy" id="1803903"/>
    <lineage>
        <taxon>Bacteria</taxon>
        <taxon>Bacillati</taxon>
        <taxon>Actinomycetota</taxon>
        <taxon>Actinomycetes</taxon>
        <taxon>Streptosporangiales</taxon>
        <taxon>Thermomonosporaceae</taxon>
        <taxon>Actinomadura</taxon>
    </lineage>
</organism>
<dbReference type="Pfam" id="PF00144">
    <property type="entry name" value="Beta-lactamase"/>
    <property type="match status" value="1"/>
</dbReference>
<dbReference type="AlphaFoldDB" id="A0A6L3VSB4"/>
<dbReference type="SUPFAM" id="SSF56601">
    <property type="entry name" value="beta-lactamase/transpeptidase-like"/>
    <property type="match status" value="1"/>
</dbReference>
<dbReference type="EMBL" id="WBMR01000067">
    <property type="protein sequence ID" value="KAB2378932.1"/>
    <property type="molecule type" value="Genomic_DNA"/>
</dbReference>
<sequence length="394" mass="41268">MLFADHRPDSVKGRFAPGMAPVVEAFASSIGDPAAGGAALSIWHDGEEVVDVHAGIADTRTGRPWDAATRAVLFSATKGLGAVAVARLADELKLDLDAPVASVWPEFAAHGKERITITDVLAHRAGLVAPDTTMSPDDLADVRGFADRLAAQRPMWPDACSHLYHALTWGPLVSEIVRRATSREAPDVFAREIAAPLDAAVTLRADDRDLRHLAYTTAAPETELLTSQTIPQMGELAHRMLTAGGALPLTLVGDGTGLNDPRLLKAGLLSAAGVGTASGLARIWSATITPTRGVRILSDDAVRRLAVPRSTGPNATDTETDGPFHRWGAGVQLSSEALTWLSPSSFGHDGAGGQAGFADPDYGIGFGYVTNRMAAAPLIGPIVKALRSILDHAS</sequence>
<gene>
    <name evidence="2" type="ORF">F9B16_22845</name>
</gene>
<dbReference type="InterPro" id="IPR001466">
    <property type="entry name" value="Beta-lactam-related"/>
</dbReference>
<dbReference type="Proteomes" id="UP000483004">
    <property type="component" value="Unassembled WGS sequence"/>
</dbReference>
<dbReference type="OrthoDB" id="9809635at2"/>
<dbReference type="Gene3D" id="3.40.710.10">
    <property type="entry name" value="DD-peptidase/beta-lactamase superfamily"/>
    <property type="match status" value="1"/>
</dbReference>
<evidence type="ECO:0000259" key="1">
    <source>
        <dbReference type="Pfam" id="PF00144"/>
    </source>
</evidence>
<reference evidence="2 3" key="1">
    <citation type="submission" date="2019-09" db="EMBL/GenBank/DDBJ databases">
        <title>Actinomadura physcomitrii sp. nov., a novel actinomycete isolated from moss [Physcomitrium sphaericum (Ludw) Fuernr].</title>
        <authorList>
            <person name="Liu C."/>
            <person name="Zhuang X."/>
        </authorList>
    </citation>
    <scope>NUCLEOTIDE SEQUENCE [LARGE SCALE GENOMIC DNA]</scope>
    <source>
        <strain evidence="2 3">CYP1-1B</strain>
    </source>
</reference>
<feature type="domain" description="Beta-lactamase-related" evidence="1">
    <location>
        <begin position="33"/>
        <end position="374"/>
    </location>
</feature>
<accession>A0A6L3VSB4</accession>
<dbReference type="InterPro" id="IPR052907">
    <property type="entry name" value="Beta-lactamase/esterase"/>
</dbReference>
<proteinExistence type="predicted"/>
<name>A0A6L3VSB4_9ACTN</name>
<evidence type="ECO:0000313" key="2">
    <source>
        <dbReference type="EMBL" id="KAB2378932.1"/>
    </source>
</evidence>
<keyword evidence="3" id="KW-1185">Reference proteome</keyword>
<comment type="caution">
    <text evidence="2">The sequence shown here is derived from an EMBL/GenBank/DDBJ whole genome shotgun (WGS) entry which is preliminary data.</text>
</comment>
<dbReference type="PANTHER" id="PTHR43319">
    <property type="entry name" value="BETA-LACTAMASE-RELATED"/>
    <property type="match status" value="1"/>
</dbReference>
<protein>
    <submittedName>
        <fullName evidence="2">Beta-lactamase family protein</fullName>
    </submittedName>
</protein>
<dbReference type="InterPro" id="IPR012338">
    <property type="entry name" value="Beta-lactam/transpept-like"/>
</dbReference>